<comment type="caution">
    <text evidence="2">The sequence shown here is derived from an EMBL/GenBank/DDBJ whole genome shotgun (WGS) entry which is preliminary data.</text>
</comment>
<protein>
    <submittedName>
        <fullName evidence="2">YVTN family beta-propeller protein</fullName>
    </submittedName>
</protein>
<dbReference type="SUPFAM" id="SSF51004">
    <property type="entry name" value="C-terminal (heme d1) domain of cytochrome cd1-nitrite reductase"/>
    <property type="match status" value="1"/>
</dbReference>
<dbReference type="PANTHER" id="PTHR47197">
    <property type="entry name" value="PROTEIN NIRF"/>
    <property type="match status" value="1"/>
</dbReference>
<keyword evidence="3" id="KW-1185">Reference proteome</keyword>
<sequence length="456" mass="47190">MLHTKFFAGASLALLSAAPALAQSAFADLDQSWSGTISAGSGARDQPLVPGGEAVVTGEGLEPGQTVTLMRGETVLNEEPYIADGEGAFEAALPLPEDAVPGIHPILAQIGAPSYGLAFEMKISPDLPLSGEERFIIESAPLVSGLYQVAYSAASDTLFVASAVGRPPIEESQLLKVDPETLEITASITPETAPENGVFAVYGIGVDDAQGTVWVTNTRQDTVAVYDQDDLSLIKQFAPGTVGHARDVVIDAEAGRAYASATFEPTVHVFDTETLEELEPITIPSSRRRATFGMGSIALDPGAGRLVAASLDTDEVAVIDTADGSVLNIVPLENVLGTIGIAYDPEADAVIATSQGSDHVTRIDAESGEILSQLRTGAGPLNAAWNPASGEVFVTNRVSGTLSVLDAAGEITATLPIGTFPNGVIALEDGTVFVVNKSAGEDDAQGDHITRITPAE</sequence>
<feature type="signal peptide" evidence="1">
    <location>
        <begin position="1"/>
        <end position="22"/>
    </location>
</feature>
<evidence type="ECO:0000313" key="3">
    <source>
        <dbReference type="Proteomes" id="UP000248311"/>
    </source>
</evidence>
<dbReference type="InterPro" id="IPR015943">
    <property type="entry name" value="WD40/YVTN_repeat-like_dom_sf"/>
</dbReference>
<dbReference type="AlphaFoldDB" id="A0A318SVW2"/>
<dbReference type="Gene3D" id="2.130.10.10">
    <property type="entry name" value="YVTN repeat-like/Quinoprotein amine dehydrogenase"/>
    <property type="match status" value="1"/>
</dbReference>
<dbReference type="OrthoDB" id="7197435at2"/>
<dbReference type="RefSeq" id="WP_110813577.1">
    <property type="nucleotide sequence ID" value="NZ_QJTE01000002.1"/>
</dbReference>
<proteinExistence type="predicted"/>
<reference evidence="2 3" key="1">
    <citation type="submission" date="2018-06" db="EMBL/GenBank/DDBJ databases">
        <title>Genomic Encyclopedia of Type Strains, Phase III (KMG-III): the genomes of soil and plant-associated and newly described type strains.</title>
        <authorList>
            <person name="Whitman W."/>
        </authorList>
    </citation>
    <scope>NUCLEOTIDE SEQUENCE [LARGE SCALE GENOMIC DNA]</scope>
    <source>
        <strain evidence="2 3">CECT 9025</strain>
    </source>
</reference>
<keyword evidence="1" id="KW-0732">Signal</keyword>
<evidence type="ECO:0000313" key="2">
    <source>
        <dbReference type="EMBL" id="PYE84486.1"/>
    </source>
</evidence>
<evidence type="ECO:0000256" key="1">
    <source>
        <dbReference type="SAM" id="SignalP"/>
    </source>
</evidence>
<dbReference type="InterPro" id="IPR011048">
    <property type="entry name" value="Haem_d1_sf"/>
</dbReference>
<feature type="chain" id="PRO_5016263115" evidence="1">
    <location>
        <begin position="23"/>
        <end position="456"/>
    </location>
</feature>
<dbReference type="InterPro" id="IPR051200">
    <property type="entry name" value="Host-pathogen_enzymatic-act"/>
</dbReference>
<organism evidence="2 3">
    <name type="scientific">Pseudoroseicyclus aestuarii</name>
    <dbReference type="NCBI Taxonomy" id="1795041"/>
    <lineage>
        <taxon>Bacteria</taxon>
        <taxon>Pseudomonadati</taxon>
        <taxon>Pseudomonadota</taxon>
        <taxon>Alphaproteobacteria</taxon>
        <taxon>Rhodobacterales</taxon>
        <taxon>Paracoccaceae</taxon>
        <taxon>Pseudoroseicyclus</taxon>
    </lineage>
</organism>
<gene>
    <name evidence="2" type="ORF">DFP88_102286</name>
</gene>
<dbReference type="Proteomes" id="UP000248311">
    <property type="component" value="Unassembled WGS sequence"/>
</dbReference>
<accession>A0A318SVW2</accession>
<dbReference type="PANTHER" id="PTHR47197:SF3">
    <property type="entry name" value="DIHYDRO-HEME D1 DEHYDROGENASE"/>
    <property type="match status" value="1"/>
</dbReference>
<dbReference type="EMBL" id="QJTE01000002">
    <property type="protein sequence ID" value="PYE84486.1"/>
    <property type="molecule type" value="Genomic_DNA"/>
</dbReference>
<name>A0A318SVW2_9RHOB</name>